<dbReference type="PROSITE" id="PS00138">
    <property type="entry name" value="SUBTILASE_SER"/>
    <property type="match status" value="1"/>
</dbReference>
<comment type="caution">
    <text evidence="7">The sequence shown here is derived from an EMBL/GenBank/DDBJ whole genome shotgun (WGS) entry which is preliminary data.</text>
</comment>
<evidence type="ECO:0000313" key="8">
    <source>
        <dbReference type="Proteomes" id="UP001197093"/>
    </source>
</evidence>
<sequence length="816" mass="86625">MKLRIVQAFVYSALSVVSLWAATGDAQQQGPRLALKLTSAAQEKQKADPNFIASLLQRTQRLSLVAPKITVDPLIQSRRSADLAARIGRAAIAPPNFQFPNFDAWYQIQVGTGSLTQNEPRGVNATAKNGPQSYALPKDLLDLIHTLHKYPEVESVHALQPGPPPAVNANDDPRNTNQGYLNAAPQGINARYAWGFTGGDGAGANIVDVEQGWNFNHEDLKAAGVTLISGRNAAYFGHGTSVLGEMVMVDNTIGGVGIVPAAKARVVSQHRADGSYNTADAILDAAANMNFGDIMLLEAQETDPVGGQYYWPVEIADANYEAIKVATALGITVVEAGCNGAYDLDAYTNFAGKHIFDRSKPNEYRESGAVMVGGANSGVPHTRWYGSNFGSRIDVYAWAESVDTADTDDATGSQNLYTGYFGGTSGASPIIVGASAIIQGISNSKQGFKLSPLEVRRILAINGTASNDPPTDRIGVMPNLQVIIDTVFGPSNSTPDLYIRDYVGDTGATTSGAVSSSPDIIVRQAPIANPDTALGVGSGNENNVALSDPVLAGREHSIYVRLLNRGTGAASSATATVYWSEPATLVTPNLWHQIGTVSLPAPVQAGNALTVSPRLTWPAANVPGTGHYCFVTLTGADHDPVPLTPTKFPDFVKFITENNNAAWRNFNVIAAPPNATASPDGFHRFPVTIPGAFDAARPFTIKAVGNLPQVASVRLVVPRDFAKCMGIKGCNRHRGKGKGKGEDEDDVVEVGIKPKGTVVLGKGVLEKESLARSELQIKVPDDSYGAGKNYEFALVQEWEGAEVGRVTWRFGPVTKL</sequence>
<dbReference type="Gene3D" id="3.40.50.200">
    <property type="entry name" value="Peptidase S8/S53 domain"/>
    <property type="match status" value="1"/>
</dbReference>
<dbReference type="GO" id="GO:0004252">
    <property type="term" value="F:serine-type endopeptidase activity"/>
    <property type="evidence" value="ECO:0007669"/>
    <property type="project" value="InterPro"/>
</dbReference>
<feature type="domain" description="Peptidase S8/S53" evidence="6">
    <location>
        <begin position="236"/>
        <end position="461"/>
    </location>
</feature>
<keyword evidence="5" id="KW-0732">Signal</keyword>
<protein>
    <recommendedName>
        <fullName evidence="6">Peptidase S8/S53 domain-containing protein</fullName>
    </recommendedName>
</protein>
<dbReference type="InterPro" id="IPR000209">
    <property type="entry name" value="Peptidase_S8/S53_dom"/>
</dbReference>
<name>A0AAD4HUI5_9PEZI</name>
<dbReference type="InterPro" id="IPR015500">
    <property type="entry name" value="Peptidase_S8_subtilisin-rel"/>
</dbReference>
<dbReference type="AlphaFoldDB" id="A0AAD4HUI5"/>
<dbReference type="PROSITE" id="PS51892">
    <property type="entry name" value="SUBTILASE"/>
    <property type="match status" value="1"/>
</dbReference>
<comment type="caution">
    <text evidence="4">Lacks conserved residue(s) required for the propagation of feature annotation.</text>
</comment>
<evidence type="ECO:0000256" key="4">
    <source>
        <dbReference type="PROSITE-ProRule" id="PRU01240"/>
    </source>
</evidence>
<proteinExistence type="inferred from homology"/>
<dbReference type="Proteomes" id="UP001197093">
    <property type="component" value="Unassembled WGS sequence"/>
</dbReference>
<evidence type="ECO:0000256" key="3">
    <source>
        <dbReference type="ARBA" id="ARBA00022825"/>
    </source>
</evidence>
<dbReference type="SUPFAM" id="SSF52743">
    <property type="entry name" value="Subtilisin-like"/>
    <property type="match status" value="1"/>
</dbReference>
<keyword evidence="8" id="KW-1185">Reference proteome</keyword>
<comment type="similarity">
    <text evidence="4">Belongs to the peptidase S8 family.</text>
</comment>
<feature type="signal peptide" evidence="5">
    <location>
        <begin position="1"/>
        <end position="26"/>
    </location>
</feature>
<gene>
    <name evidence="7" type="ORF">NEMBOFW57_010760</name>
</gene>
<dbReference type="InterPro" id="IPR036852">
    <property type="entry name" value="Peptidase_S8/S53_dom_sf"/>
</dbReference>
<dbReference type="Pfam" id="PF00082">
    <property type="entry name" value="Peptidase_S8"/>
    <property type="match status" value="1"/>
</dbReference>
<evidence type="ECO:0000256" key="2">
    <source>
        <dbReference type="ARBA" id="ARBA00022801"/>
    </source>
</evidence>
<dbReference type="CDD" id="cd04843">
    <property type="entry name" value="Peptidases_S8_11"/>
    <property type="match status" value="1"/>
</dbReference>
<evidence type="ECO:0000256" key="1">
    <source>
        <dbReference type="ARBA" id="ARBA00022670"/>
    </source>
</evidence>
<dbReference type="EMBL" id="JAHCVI010000006">
    <property type="protein sequence ID" value="KAG7284387.1"/>
    <property type="molecule type" value="Genomic_DNA"/>
</dbReference>
<keyword evidence="3" id="KW-0720">Serine protease</keyword>
<keyword evidence="2" id="KW-0378">Hydrolase</keyword>
<reference evidence="7" key="1">
    <citation type="submission" date="2023-02" db="EMBL/GenBank/DDBJ databases">
        <authorList>
            <person name="Palmer J.M."/>
        </authorList>
    </citation>
    <scope>NUCLEOTIDE SEQUENCE</scope>
    <source>
        <strain evidence="7">FW57</strain>
    </source>
</reference>
<dbReference type="GO" id="GO:0006508">
    <property type="term" value="P:proteolysis"/>
    <property type="evidence" value="ECO:0007669"/>
    <property type="project" value="UniProtKB-KW"/>
</dbReference>
<feature type="chain" id="PRO_5041945821" description="Peptidase S8/S53 domain-containing protein" evidence="5">
    <location>
        <begin position="27"/>
        <end position="816"/>
    </location>
</feature>
<dbReference type="InterPro" id="IPR023828">
    <property type="entry name" value="Peptidase_S8_Ser-AS"/>
</dbReference>
<evidence type="ECO:0000313" key="7">
    <source>
        <dbReference type="EMBL" id="KAG7284387.1"/>
    </source>
</evidence>
<evidence type="ECO:0000256" key="5">
    <source>
        <dbReference type="SAM" id="SignalP"/>
    </source>
</evidence>
<dbReference type="InterPro" id="IPR034073">
    <property type="entry name" value="Subtilisin_DY-like_dom"/>
</dbReference>
<accession>A0AAD4HUI5</accession>
<organism evidence="7 8">
    <name type="scientific">Staphylotrichum longicolle</name>
    <dbReference type="NCBI Taxonomy" id="669026"/>
    <lineage>
        <taxon>Eukaryota</taxon>
        <taxon>Fungi</taxon>
        <taxon>Dikarya</taxon>
        <taxon>Ascomycota</taxon>
        <taxon>Pezizomycotina</taxon>
        <taxon>Sordariomycetes</taxon>
        <taxon>Sordariomycetidae</taxon>
        <taxon>Sordariales</taxon>
        <taxon>Chaetomiaceae</taxon>
        <taxon>Staphylotrichum</taxon>
    </lineage>
</organism>
<keyword evidence="1" id="KW-0645">Protease</keyword>
<dbReference type="PRINTS" id="PR00723">
    <property type="entry name" value="SUBTILISIN"/>
</dbReference>
<evidence type="ECO:0000259" key="6">
    <source>
        <dbReference type="Pfam" id="PF00082"/>
    </source>
</evidence>